<feature type="compositionally biased region" description="Low complexity" evidence="1">
    <location>
        <begin position="112"/>
        <end position="122"/>
    </location>
</feature>
<gene>
    <name evidence="2" type="ORF">R5R35_003142</name>
</gene>
<feature type="compositionally biased region" description="Basic residues" evidence="1">
    <location>
        <begin position="76"/>
        <end position="88"/>
    </location>
</feature>
<keyword evidence="3" id="KW-1185">Reference proteome</keyword>
<feature type="compositionally biased region" description="Low complexity" evidence="1">
    <location>
        <begin position="146"/>
        <end position="157"/>
    </location>
</feature>
<feature type="compositionally biased region" description="Low complexity" evidence="1">
    <location>
        <begin position="92"/>
        <end position="102"/>
    </location>
</feature>
<evidence type="ECO:0000313" key="3">
    <source>
        <dbReference type="Proteomes" id="UP001378592"/>
    </source>
</evidence>
<name>A0AAN9VU15_9ORTH</name>
<comment type="caution">
    <text evidence="2">The sequence shown here is derived from an EMBL/GenBank/DDBJ whole genome shotgun (WGS) entry which is preliminary data.</text>
</comment>
<dbReference type="EMBL" id="JAZDUA010000138">
    <property type="protein sequence ID" value="KAK7866717.1"/>
    <property type="molecule type" value="Genomic_DNA"/>
</dbReference>
<feature type="region of interest" description="Disordered" evidence="1">
    <location>
        <begin position="14"/>
        <end position="157"/>
    </location>
</feature>
<accession>A0AAN9VU15</accession>
<reference evidence="2 3" key="1">
    <citation type="submission" date="2024-03" db="EMBL/GenBank/DDBJ databases">
        <title>The genome assembly and annotation of the cricket Gryllus longicercus Weissman &amp; Gray.</title>
        <authorList>
            <person name="Szrajer S."/>
            <person name="Gray D."/>
            <person name="Ylla G."/>
        </authorList>
    </citation>
    <scope>NUCLEOTIDE SEQUENCE [LARGE SCALE GENOMIC DNA]</scope>
    <source>
        <strain evidence="2">DAG 2021-001</strain>
        <tissue evidence="2">Whole body minus gut</tissue>
    </source>
</reference>
<sequence length="157" mass="16986">MYASFALYRKLLDEKRFSGKKSTGGSPTPAVHRPDRRQQESLSRTRSGPCRDVQRPEKVRVSTAQCAVLAVGKPYMQRRRRRRRRRVERGRPPAAKTAAPATRSQPAPPPCHAAAAADAAAAERSGLGRGRAAPRLVRCKRTGSTPPAAAAAGHFPG</sequence>
<dbReference type="Proteomes" id="UP001378592">
    <property type="component" value="Unassembled WGS sequence"/>
</dbReference>
<proteinExistence type="predicted"/>
<protein>
    <submittedName>
        <fullName evidence="2">Uncharacterized protein</fullName>
    </submittedName>
</protein>
<organism evidence="2 3">
    <name type="scientific">Gryllus longicercus</name>
    <dbReference type="NCBI Taxonomy" id="2509291"/>
    <lineage>
        <taxon>Eukaryota</taxon>
        <taxon>Metazoa</taxon>
        <taxon>Ecdysozoa</taxon>
        <taxon>Arthropoda</taxon>
        <taxon>Hexapoda</taxon>
        <taxon>Insecta</taxon>
        <taxon>Pterygota</taxon>
        <taxon>Neoptera</taxon>
        <taxon>Polyneoptera</taxon>
        <taxon>Orthoptera</taxon>
        <taxon>Ensifera</taxon>
        <taxon>Gryllidea</taxon>
        <taxon>Grylloidea</taxon>
        <taxon>Gryllidae</taxon>
        <taxon>Gryllinae</taxon>
        <taxon>Gryllus</taxon>
    </lineage>
</organism>
<dbReference type="AlphaFoldDB" id="A0AAN9VU15"/>
<evidence type="ECO:0000313" key="2">
    <source>
        <dbReference type="EMBL" id="KAK7866717.1"/>
    </source>
</evidence>
<evidence type="ECO:0000256" key="1">
    <source>
        <dbReference type="SAM" id="MobiDB-lite"/>
    </source>
</evidence>